<keyword evidence="1" id="KW-0812">Transmembrane</keyword>
<accession>A0A6V8LFG2</accession>
<keyword evidence="1" id="KW-0472">Membrane</keyword>
<dbReference type="AlphaFoldDB" id="A0A6V8LFG2"/>
<keyword evidence="1" id="KW-1133">Transmembrane helix</keyword>
<name>A0A6V8LFG2_9ACTN</name>
<dbReference type="EMBL" id="BLPG01000001">
    <property type="protein sequence ID" value="GFJ93638.1"/>
    <property type="molecule type" value="Genomic_DNA"/>
</dbReference>
<evidence type="ECO:0000313" key="2">
    <source>
        <dbReference type="EMBL" id="GFJ93638.1"/>
    </source>
</evidence>
<organism evidence="2 3">
    <name type="scientific">Phytohabitans rumicis</name>
    <dbReference type="NCBI Taxonomy" id="1076125"/>
    <lineage>
        <taxon>Bacteria</taxon>
        <taxon>Bacillati</taxon>
        <taxon>Actinomycetota</taxon>
        <taxon>Actinomycetes</taxon>
        <taxon>Micromonosporales</taxon>
        <taxon>Micromonosporaceae</taxon>
    </lineage>
</organism>
<proteinExistence type="predicted"/>
<evidence type="ECO:0000256" key="1">
    <source>
        <dbReference type="SAM" id="Phobius"/>
    </source>
</evidence>
<comment type="caution">
    <text evidence="2">The sequence shown here is derived from an EMBL/GenBank/DDBJ whole genome shotgun (WGS) entry which is preliminary data.</text>
</comment>
<sequence>MPDMRELLRIARQDAPPALYNVDDIVAAGRRRKRWRLAQRAGGIGTAAAAVVTAGVLVISNLALSGGGGAAEPVGIASQPGPFVMEASEPFTFTFDGYRMGDYHVLPPTDVNLAYQSTNIVRYGKNYAKDKTDIAFVGAMTVYQPGVFRPEKFLSGTKLIVQGREAYRAQLTRMVSNQIDGNGNFINGEEVPYDALAWQYGPDAWAVIAQEVTRYGPQDLPATTQIAMAERFTLRTGEPVKARLPFRTGYLPAGYELLSVQGQSMTSPHSGMVTFVYGRADRSLESLTGPVDLQRIRKVPSIVVSLLWVDTPPPDAKKRTSRCNEGQHWCKLDLPGGEFWALAEDPSQTLADAELLKVLDNLDFATIKKANTWHPIA</sequence>
<protein>
    <submittedName>
        <fullName evidence="2">Uncharacterized protein</fullName>
    </submittedName>
</protein>
<reference evidence="2 3" key="2">
    <citation type="submission" date="2020-03" db="EMBL/GenBank/DDBJ databases">
        <authorList>
            <person name="Ichikawa N."/>
            <person name="Kimura A."/>
            <person name="Kitahashi Y."/>
            <person name="Uohara A."/>
        </authorList>
    </citation>
    <scope>NUCLEOTIDE SEQUENCE [LARGE SCALE GENOMIC DNA]</scope>
    <source>
        <strain evidence="2 3">NBRC 108638</strain>
    </source>
</reference>
<reference evidence="2 3" key="1">
    <citation type="submission" date="2020-03" db="EMBL/GenBank/DDBJ databases">
        <title>Whole genome shotgun sequence of Phytohabitans rumicis NBRC 108638.</title>
        <authorList>
            <person name="Komaki H."/>
            <person name="Tamura T."/>
        </authorList>
    </citation>
    <scope>NUCLEOTIDE SEQUENCE [LARGE SCALE GENOMIC DNA]</scope>
    <source>
        <strain evidence="2 3">NBRC 108638</strain>
    </source>
</reference>
<evidence type="ECO:0000313" key="3">
    <source>
        <dbReference type="Proteomes" id="UP000482960"/>
    </source>
</evidence>
<dbReference type="Proteomes" id="UP000482960">
    <property type="component" value="Unassembled WGS sequence"/>
</dbReference>
<gene>
    <name evidence="2" type="ORF">Prum_072800</name>
</gene>
<feature type="transmembrane region" description="Helical" evidence="1">
    <location>
        <begin position="41"/>
        <end position="64"/>
    </location>
</feature>
<keyword evidence="3" id="KW-1185">Reference proteome</keyword>